<dbReference type="PANTHER" id="PTHR38120:SF1">
    <property type="entry name" value="M PROTEIN, SEROTYPE 2.1"/>
    <property type="match status" value="1"/>
</dbReference>
<organism evidence="3 4">
    <name type="scientific">Filobasidium floriforme</name>
    <dbReference type="NCBI Taxonomy" id="5210"/>
    <lineage>
        <taxon>Eukaryota</taxon>
        <taxon>Fungi</taxon>
        <taxon>Dikarya</taxon>
        <taxon>Basidiomycota</taxon>
        <taxon>Agaricomycotina</taxon>
        <taxon>Tremellomycetes</taxon>
        <taxon>Filobasidiales</taxon>
        <taxon>Filobasidiaceae</taxon>
        <taxon>Filobasidium</taxon>
    </lineage>
</organism>
<dbReference type="EMBL" id="JABELV010000028">
    <property type="protein sequence ID" value="KAG7562622.1"/>
    <property type="molecule type" value="Genomic_DNA"/>
</dbReference>
<evidence type="ECO:0000313" key="3">
    <source>
        <dbReference type="EMBL" id="KAG7562622.1"/>
    </source>
</evidence>
<evidence type="ECO:0000313" key="4">
    <source>
        <dbReference type="Proteomes" id="UP000812966"/>
    </source>
</evidence>
<feature type="region of interest" description="Disordered" evidence="2">
    <location>
        <begin position="1"/>
        <end position="64"/>
    </location>
</feature>
<dbReference type="Proteomes" id="UP000812966">
    <property type="component" value="Unassembled WGS sequence"/>
</dbReference>
<feature type="compositionally biased region" description="Polar residues" evidence="2">
    <location>
        <begin position="17"/>
        <end position="61"/>
    </location>
</feature>
<proteinExistence type="predicted"/>
<dbReference type="AlphaFoldDB" id="A0A8K0NUG0"/>
<comment type="caution">
    <text evidence="3">The sequence shown here is derived from an EMBL/GenBank/DDBJ whole genome shotgun (WGS) entry which is preliminary data.</text>
</comment>
<feature type="compositionally biased region" description="Basic and acidic residues" evidence="2">
    <location>
        <begin position="452"/>
        <end position="473"/>
    </location>
</feature>
<evidence type="ECO:0000256" key="2">
    <source>
        <dbReference type="SAM" id="MobiDB-lite"/>
    </source>
</evidence>
<dbReference type="OrthoDB" id="2121319at2759"/>
<feature type="region of interest" description="Disordered" evidence="2">
    <location>
        <begin position="603"/>
        <end position="622"/>
    </location>
</feature>
<keyword evidence="4" id="KW-1185">Reference proteome</keyword>
<feature type="compositionally biased region" description="Basic and acidic residues" evidence="2">
    <location>
        <begin position="703"/>
        <end position="712"/>
    </location>
</feature>
<feature type="region of interest" description="Disordered" evidence="2">
    <location>
        <begin position="169"/>
        <end position="188"/>
    </location>
</feature>
<dbReference type="PANTHER" id="PTHR38120">
    <property type="entry name" value="EXPRESSED PROTEIN"/>
    <property type="match status" value="1"/>
</dbReference>
<reference evidence="3" key="1">
    <citation type="submission" date="2020-04" db="EMBL/GenBank/DDBJ databases">
        <title>Analysis of mating type loci in Filobasidium floriforme.</title>
        <authorList>
            <person name="Nowrousian M."/>
        </authorList>
    </citation>
    <scope>NUCLEOTIDE SEQUENCE</scope>
    <source>
        <strain evidence="3">CBS 6242</strain>
    </source>
</reference>
<name>A0A8K0NUG0_9TREE</name>
<feature type="coiled-coil region" evidence="1">
    <location>
        <begin position="231"/>
        <end position="258"/>
    </location>
</feature>
<accession>A0A8K0NUG0</accession>
<keyword evidence="1" id="KW-0175">Coiled coil</keyword>
<sequence>MSTPAPRRPLSARHTKNPSFSTSIPTSGTAPTSQVTAGKRTVSTGKSIPSPNRSTSQTSQFSKRDDLTSKIANLETQNAQLSRHLTDLTADVERTEQALVERDVLLERTRERCRGLEKEVGGWSKRLEQREQGFDLEREQWAAADEQSRSRLERLEKERTRLTEQLEEAKAERDGQAHAHAMEDDDVAKDKLRSTNTANAAELARLAESLSATQTAFSQLQKAHLDLEHAFARSESMLREEKEINERLREENEVWEKLVGTRTIDGTIGIGLGIGFGGQSRIEQQGSVRSTLGVGMGSVSRASRRERGKSLADELGGFDLEAFGTGEMGETGKAADIAEDVDDGEMDKMREENEELRLELKQMSEANRGLRLYCSKILDRILSHSDSEQFLADVSSDPATSRKIPVRPTRQRQASNRSRPQSFLQQSNSEERVVQVDPKTGLRPLSMLAGRNDSRETASPEPIKEQTEAASEKRARRGLSLNWGSFAGFGGSGGTPSPRTENGPTIPEARSGRESPVARLGGRKLQTHEEDDEDRVERERLAATMKLMGVEAPARTQSPQLLSPNVTGPGMMQRSNSAQSFNSAASSTDNARPARPVSRWSSFFGRSPSAEPVSIESSTPITETLVEPPPFGDLAETIKQAHVQRKKEEFETLMNNKHLTEAPKSVMDIIAARSSRSQHGAKKSVDSMGSLEDMRNPMMMQNDLERDAEHKPKGSISTLFDVSVHDS</sequence>
<feature type="region of interest" description="Disordered" evidence="2">
    <location>
        <begin position="673"/>
        <end position="727"/>
    </location>
</feature>
<gene>
    <name evidence="3" type="ORF">FFLO_01889</name>
</gene>
<evidence type="ECO:0000256" key="1">
    <source>
        <dbReference type="SAM" id="Coils"/>
    </source>
</evidence>
<feature type="coiled-coil region" evidence="1">
    <location>
        <begin position="64"/>
        <end position="98"/>
    </location>
</feature>
<feature type="compositionally biased region" description="Polar residues" evidence="2">
    <location>
        <begin position="411"/>
        <end position="428"/>
    </location>
</feature>
<feature type="region of interest" description="Disordered" evidence="2">
    <location>
        <begin position="392"/>
        <end position="535"/>
    </location>
</feature>
<protein>
    <submittedName>
        <fullName evidence="3">Uncharacterized protein</fullName>
    </submittedName>
</protein>